<gene>
    <name evidence="4" type="ORF">M431DRAFT_161</name>
</gene>
<dbReference type="InterPro" id="IPR011032">
    <property type="entry name" value="GroES-like_sf"/>
</dbReference>
<dbReference type="Proteomes" id="UP000241690">
    <property type="component" value="Unassembled WGS sequence"/>
</dbReference>
<evidence type="ECO:0000313" key="5">
    <source>
        <dbReference type="Proteomes" id="UP000241690"/>
    </source>
</evidence>
<dbReference type="InterPro" id="IPR020843">
    <property type="entry name" value="ER"/>
</dbReference>
<organism evidence="4 5">
    <name type="scientific">Trichoderma harzianum CBS 226.95</name>
    <dbReference type="NCBI Taxonomy" id="983964"/>
    <lineage>
        <taxon>Eukaryota</taxon>
        <taxon>Fungi</taxon>
        <taxon>Dikarya</taxon>
        <taxon>Ascomycota</taxon>
        <taxon>Pezizomycotina</taxon>
        <taxon>Sordariomycetes</taxon>
        <taxon>Hypocreomycetidae</taxon>
        <taxon>Hypocreales</taxon>
        <taxon>Hypocreaceae</taxon>
        <taxon>Trichoderma</taxon>
    </lineage>
</organism>
<keyword evidence="5" id="KW-1185">Reference proteome</keyword>
<feature type="region of interest" description="Disordered" evidence="2">
    <location>
        <begin position="322"/>
        <end position="342"/>
    </location>
</feature>
<dbReference type="RefSeq" id="XP_024779730.1">
    <property type="nucleotide sequence ID" value="XM_024912988.1"/>
</dbReference>
<dbReference type="InterPro" id="IPR036291">
    <property type="entry name" value="NAD(P)-bd_dom_sf"/>
</dbReference>
<accession>A0A2T4ASM0</accession>
<dbReference type="GeneID" id="36621547"/>
<evidence type="ECO:0000256" key="1">
    <source>
        <dbReference type="ARBA" id="ARBA00022857"/>
    </source>
</evidence>
<dbReference type="SMART" id="SM00829">
    <property type="entry name" value="PKS_ER"/>
    <property type="match status" value="1"/>
</dbReference>
<dbReference type="PANTHER" id="PTHR44154:SF1">
    <property type="entry name" value="QUINONE OXIDOREDUCTASE"/>
    <property type="match status" value="1"/>
</dbReference>
<proteinExistence type="predicted"/>
<dbReference type="GO" id="GO:0016491">
    <property type="term" value="F:oxidoreductase activity"/>
    <property type="evidence" value="ECO:0007669"/>
    <property type="project" value="InterPro"/>
</dbReference>
<dbReference type="InterPro" id="IPR051603">
    <property type="entry name" value="Zinc-ADH_QOR/CCCR"/>
</dbReference>
<sequence>MRDSMRQIATNIVVIFSCKIDVLEVLRIDDIFNQMDVPADASDRPEFINTCYQASCQSQDYAPPVGLSRTIRTEALSNSAVCEADDFENSLNIALDVFAKFQERQGDGVLDSDSGFAVANGPRRVDDRNGSRGSASARGDRLASLNWVPRKQKHLTSEEIEIKLHAIDQNFKCRLRCPLRAVNDIPCPDEGVGTEDAGMIRRVGPGVRTLRPDDPAMTVKAGIFTAHASILKKLCIQIPDNISFEDATAMTTVFSTAAESVFNVAHLEKVHREAWASAIQLAKKVGAAMHATVGKEGKDKFLMDGFNIPRSRTCQHHDTKFVEGATRETNGPGVDVAQPSVR</sequence>
<evidence type="ECO:0000259" key="3">
    <source>
        <dbReference type="SMART" id="SM00829"/>
    </source>
</evidence>
<dbReference type="STRING" id="983964.A0A2T4ASM0"/>
<dbReference type="SUPFAM" id="SSF50129">
    <property type="entry name" value="GroES-like"/>
    <property type="match status" value="1"/>
</dbReference>
<protein>
    <recommendedName>
        <fullName evidence="3">Enoyl reductase (ER) domain-containing protein</fullName>
    </recommendedName>
</protein>
<dbReference type="PANTHER" id="PTHR44154">
    <property type="entry name" value="QUINONE OXIDOREDUCTASE"/>
    <property type="match status" value="1"/>
</dbReference>
<feature type="domain" description="Enoyl reductase (ER)" evidence="3">
    <location>
        <begin position="140"/>
        <end position="341"/>
    </location>
</feature>
<dbReference type="Gene3D" id="3.90.180.10">
    <property type="entry name" value="Medium-chain alcohol dehydrogenases, catalytic domain"/>
    <property type="match status" value="1"/>
</dbReference>
<keyword evidence="1" id="KW-0521">NADP</keyword>
<evidence type="ECO:0000256" key="2">
    <source>
        <dbReference type="SAM" id="MobiDB-lite"/>
    </source>
</evidence>
<evidence type="ECO:0000313" key="4">
    <source>
        <dbReference type="EMBL" id="PTB60053.1"/>
    </source>
</evidence>
<dbReference type="EMBL" id="KZ679675">
    <property type="protein sequence ID" value="PTB60053.1"/>
    <property type="molecule type" value="Genomic_DNA"/>
</dbReference>
<dbReference type="AlphaFoldDB" id="A0A2T4ASM0"/>
<dbReference type="PROSITE" id="PS51257">
    <property type="entry name" value="PROKAR_LIPOPROTEIN"/>
    <property type="match status" value="1"/>
</dbReference>
<dbReference type="SUPFAM" id="SSF51735">
    <property type="entry name" value="NAD(P)-binding Rossmann-fold domains"/>
    <property type="match status" value="1"/>
</dbReference>
<name>A0A2T4ASM0_TRIHA</name>
<reference evidence="4 5" key="1">
    <citation type="submission" date="2016-07" db="EMBL/GenBank/DDBJ databases">
        <title>Multiple horizontal gene transfer events from other fungi enriched the ability of initially mycotrophic Trichoderma (Ascomycota) to feed on dead plant biomass.</title>
        <authorList>
            <consortium name="DOE Joint Genome Institute"/>
            <person name="Aerts A."/>
            <person name="Atanasova L."/>
            <person name="Chenthamara K."/>
            <person name="Zhang J."/>
            <person name="Grujic M."/>
            <person name="Henrissat B."/>
            <person name="Kuo A."/>
            <person name="Salamov A."/>
            <person name="Lipzen A."/>
            <person name="Labutti K."/>
            <person name="Barry K."/>
            <person name="Miao Y."/>
            <person name="Rahimi M.J."/>
            <person name="Shen Q."/>
            <person name="Grigoriev I.V."/>
            <person name="Kubicek C.P."/>
            <person name="Druzhinina I.S."/>
        </authorList>
    </citation>
    <scope>NUCLEOTIDE SEQUENCE [LARGE SCALE GENOMIC DNA]</scope>
    <source>
        <strain evidence="4 5">CBS 226.95</strain>
    </source>
</reference>